<protein>
    <recommendedName>
        <fullName evidence="3">Bacteriocin immunity protein</fullName>
    </recommendedName>
</protein>
<sequence>MSETNNNLLGILENIEANEQEQIFINKAIHQLKDEHLSEKIVVKSLVRDLRSIIINNQKLSKPALKLLNELHKPNLGFAQYYGTIGL</sequence>
<proteinExistence type="predicted"/>
<evidence type="ECO:0000313" key="2">
    <source>
        <dbReference type="Proteomes" id="UP001525857"/>
    </source>
</evidence>
<accession>A0ABT2NXF8</accession>
<keyword evidence="2" id="KW-1185">Reference proteome</keyword>
<gene>
    <name evidence="1" type="ORF">D0501_08235</name>
</gene>
<evidence type="ECO:0008006" key="3">
    <source>
        <dbReference type="Google" id="ProtNLM"/>
    </source>
</evidence>
<dbReference type="EMBL" id="QVOV01000010">
    <property type="protein sequence ID" value="MCT8390055.1"/>
    <property type="molecule type" value="Genomic_DNA"/>
</dbReference>
<evidence type="ECO:0000313" key="1">
    <source>
        <dbReference type="EMBL" id="MCT8390055.1"/>
    </source>
</evidence>
<dbReference type="RefSeq" id="WP_261657577.1">
    <property type="nucleotide sequence ID" value="NZ_QVOV01000010.1"/>
</dbReference>
<name>A0ABT2NXF8_9LACO</name>
<dbReference type="Proteomes" id="UP001525857">
    <property type="component" value="Unassembled WGS sequence"/>
</dbReference>
<comment type="caution">
    <text evidence="1">The sequence shown here is derived from an EMBL/GenBank/DDBJ whole genome shotgun (WGS) entry which is preliminary data.</text>
</comment>
<reference evidence="1 2" key="1">
    <citation type="submission" date="2018-08" db="EMBL/GenBank/DDBJ databases">
        <title>Draft genome sequences of Leuconostoc spp. and Weissella spp. with biocontrol potential.</title>
        <authorList>
            <person name="Lo R."/>
            <person name="Ho V.T.T."/>
            <person name="Turner M.S."/>
        </authorList>
    </citation>
    <scope>NUCLEOTIDE SEQUENCE [LARGE SCALE GENOMIC DNA]</scope>
    <source>
        <strain evidence="1 2">733</strain>
    </source>
</reference>
<organism evidence="1 2">
    <name type="scientific">Leuconostoc holzapfelii</name>
    <dbReference type="NCBI Taxonomy" id="434464"/>
    <lineage>
        <taxon>Bacteria</taxon>
        <taxon>Bacillati</taxon>
        <taxon>Bacillota</taxon>
        <taxon>Bacilli</taxon>
        <taxon>Lactobacillales</taxon>
        <taxon>Lactobacillaceae</taxon>
        <taxon>Leuconostoc</taxon>
    </lineage>
</organism>